<gene>
    <name evidence="1" type="ORF">O181_082009</name>
</gene>
<accession>A0A9Q3FNF0</accession>
<name>A0A9Q3FNF0_9BASI</name>
<dbReference type="EMBL" id="AVOT02047015">
    <property type="protein sequence ID" value="MBW0542294.1"/>
    <property type="molecule type" value="Genomic_DNA"/>
</dbReference>
<keyword evidence="2" id="KW-1185">Reference proteome</keyword>
<proteinExistence type="predicted"/>
<evidence type="ECO:0000313" key="2">
    <source>
        <dbReference type="Proteomes" id="UP000765509"/>
    </source>
</evidence>
<sequence>MEFMKTIDMLKEDFNIPDEYISDRLHSFFTKLAKKWYYKMRQGHGKHSWPWWKEKTISKWENDSWGFKMEHSFEEAIFNIERDRTMSWFLKQQDRLTAFIVICLKNGTQKDIKKVWW</sequence>
<dbReference type="Proteomes" id="UP000765509">
    <property type="component" value="Unassembled WGS sequence"/>
</dbReference>
<comment type="caution">
    <text evidence="1">The sequence shown here is derived from an EMBL/GenBank/DDBJ whole genome shotgun (WGS) entry which is preliminary data.</text>
</comment>
<reference evidence="1" key="1">
    <citation type="submission" date="2021-03" db="EMBL/GenBank/DDBJ databases">
        <title>Draft genome sequence of rust myrtle Austropuccinia psidii MF-1, a brazilian biotype.</title>
        <authorList>
            <person name="Quecine M.C."/>
            <person name="Pachon D.M.R."/>
            <person name="Bonatelli M.L."/>
            <person name="Correr F.H."/>
            <person name="Franceschini L.M."/>
            <person name="Leite T.F."/>
            <person name="Margarido G.R.A."/>
            <person name="Almeida C.A."/>
            <person name="Ferrarezi J.A."/>
            <person name="Labate C.A."/>
        </authorList>
    </citation>
    <scope>NUCLEOTIDE SEQUENCE</scope>
    <source>
        <strain evidence="1">MF-1</strain>
    </source>
</reference>
<organism evidence="1 2">
    <name type="scientific">Austropuccinia psidii MF-1</name>
    <dbReference type="NCBI Taxonomy" id="1389203"/>
    <lineage>
        <taxon>Eukaryota</taxon>
        <taxon>Fungi</taxon>
        <taxon>Dikarya</taxon>
        <taxon>Basidiomycota</taxon>
        <taxon>Pucciniomycotina</taxon>
        <taxon>Pucciniomycetes</taxon>
        <taxon>Pucciniales</taxon>
        <taxon>Sphaerophragmiaceae</taxon>
        <taxon>Austropuccinia</taxon>
    </lineage>
</organism>
<evidence type="ECO:0000313" key="1">
    <source>
        <dbReference type="EMBL" id="MBW0542294.1"/>
    </source>
</evidence>
<dbReference type="AlphaFoldDB" id="A0A9Q3FNF0"/>
<protein>
    <submittedName>
        <fullName evidence="1">Uncharacterized protein</fullName>
    </submittedName>
</protein>